<accession>A0AAD9I6X9</accession>
<evidence type="ECO:0000256" key="1">
    <source>
        <dbReference type="SAM" id="MobiDB-lite"/>
    </source>
</evidence>
<feature type="region of interest" description="Disordered" evidence="1">
    <location>
        <begin position="18"/>
        <end position="40"/>
    </location>
</feature>
<sequence length="170" mass="17738">MTRPRPPAAAATNACLPCNRGGTRRQRKEARRRDHHAHEARRFPTTRALIAVLAVFPSAHKAAMILLFVRLCTGRCRAGAAVCIPCACPPDRAAFLAELAAAAQAGSFVGTPVALSNDVADASAPTSKRRATAALSVLQSFSGTKGVGCPGPSAPDFLRQQQTGVVAQGR</sequence>
<name>A0AAD9I6X9_9PEZI</name>
<evidence type="ECO:0000313" key="2">
    <source>
        <dbReference type="EMBL" id="KAK2071422.1"/>
    </source>
</evidence>
<organism evidence="2 3">
    <name type="scientific">Phyllachora maydis</name>
    <dbReference type="NCBI Taxonomy" id="1825666"/>
    <lineage>
        <taxon>Eukaryota</taxon>
        <taxon>Fungi</taxon>
        <taxon>Dikarya</taxon>
        <taxon>Ascomycota</taxon>
        <taxon>Pezizomycotina</taxon>
        <taxon>Sordariomycetes</taxon>
        <taxon>Sordariomycetidae</taxon>
        <taxon>Phyllachorales</taxon>
        <taxon>Phyllachoraceae</taxon>
        <taxon>Phyllachora</taxon>
    </lineage>
</organism>
<keyword evidence="3" id="KW-1185">Reference proteome</keyword>
<dbReference type="AlphaFoldDB" id="A0AAD9I6X9"/>
<reference evidence="2" key="1">
    <citation type="journal article" date="2023" name="Mol. Plant Microbe Interact.">
        <title>Elucidating the Obligate Nature and Biological Capacity of an Invasive Fungal Corn Pathogen.</title>
        <authorList>
            <person name="MacCready J.S."/>
            <person name="Roggenkamp E.M."/>
            <person name="Gdanetz K."/>
            <person name="Chilvers M.I."/>
        </authorList>
    </citation>
    <scope>NUCLEOTIDE SEQUENCE</scope>
    <source>
        <strain evidence="2">PM02</strain>
    </source>
</reference>
<feature type="compositionally biased region" description="Basic residues" evidence="1">
    <location>
        <begin position="22"/>
        <end position="35"/>
    </location>
</feature>
<gene>
    <name evidence="2" type="ORF">P8C59_005850</name>
</gene>
<comment type="caution">
    <text evidence="2">The sequence shown here is derived from an EMBL/GenBank/DDBJ whole genome shotgun (WGS) entry which is preliminary data.</text>
</comment>
<dbReference type="Proteomes" id="UP001217918">
    <property type="component" value="Unassembled WGS sequence"/>
</dbReference>
<protein>
    <submittedName>
        <fullName evidence="2">Uncharacterized protein</fullName>
    </submittedName>
</protein>
<evidence type="ECO:0000313" key="3">
    <source>
        <dbReference type="Proteomes" id="UP001217918"/>
    </source>
</evidence>
<dbReference type="EMBL" id="JAQQPM010000005">
    <property type="protein sequence ID" value="KAK2071422.1"/>
    <property type="molecule type" value="Genomic_DNA"/>
</dbReference>
<proteinExistence type="predicted"/>